<gene>
    <name evidence="1" type="ORF">DXN04_01120</name>
</gene>
<dbReference type="Proteomes" id="UP000261174">
    <property type="component" value="Unassembled WGS sequence"/>
</dbReference>
<evidence type="ECO:0008006" key="3">
    <source>
        <dbReference type="Google" id="ProtNLM"/>
    </source>
</evidence>
<protein>
    <recommendedName>
        <fullName evidence="3">GLPGLI family protein</fullName>
    </recommendedName>
</protein>
<proteinExistence type="predicted"/>
<reference evidence="1 2" key="1">
    <citation type="submission" date="2018-08" db="EMBL/GenBank/DDBJ databases">
        <title>Chitinophaga sp. K20C18050901, a novel bacterium isolated from forest soil.</title>
        <authorList>
            <person name="Wang C."/>
        </authorList>
    </citation>
    <scope>NUCLEOTIDE SEQUENCE [LARGE SCALE GENOMIC DNA]</scope>
    <source>
        <strain evidence="1 2">K20C18050901</strain>
    </source>
</reference>
<organism evidence="1 2">
    <name type="scientific">Chitinophaga silvisoli</name>
    <dbReference type="NCBI Taxonomy" id="2291814"/>
    <lineage>
        <taxon>Bacteria</taxon>
        <taxon>Pseudomonadati</taxon>
        <taxon>Bacteroidota</taxon>
        <taxon>Chitinophagia</taxon>
        <taxon>Chitinophagales</taxon>
        <taxon>Chitinophagaceae</taxon>
        <taxon>Chitinophaga</taxon>
    </lineage>
</organism>
<keyword evidence="2" id="KW-1185">Reference proteome</keyword>
<name>A0A3E1P7H9_9BACT</name>
<comment type="caution">
    <text evidence="1">The sequence shown here is derived from an EMBL/GenBank/DDBJ whole genome shotgun (WGS) entry which is preliminary data.</text>
</comment>
<evidence type="ECO:0000313" key="2">
    <source>
        <dbReference type="Proteomes" id="UP000261174"/>
    </source>
</evidence>
<accession>A0A3E1P7H9</accession>
<dbReference type="EMBL" id="QTJV01000001">
    <property type="protein sequence ID" value="RFM36145.1"/>
    <property type="molecule type" value="Genomic_DNA"/>
</dbReference>
<sequence length="247" mass="27832">MEMIPIPIGQMRAGLRYETDKTFYTKHFTVMQKALFTFLLFVVVITSQSYAQRLVSDAKIVYNMQSAGQTGTESGIPAGTLTQYMKGHQSRVDIDFTEVHISYLINSKDESVVTLINSHGDKYLTRAGKEEYEKELKLYATAQFKDGNETKKIAGYNCRKATAKLSDGTTFEVYYTTDLIPENKQYNRRFVNLKGIPLQFEILNKNGGKMTMVAVSVDLNAVPGSYFDVPKAGYKEISREELAKMGS</sequence>
<dbReference type="AlphaFoldDB" id="A0A3E1P7H9"/>
<evidence type="ECO:0000313" key="1">
    <source>
        <dbReference type="EMBL" id="RFM36145.1"/>
    </source>
</evidence>